<evidence type="ECO:0000259" key="3">
    <source>
        <dbReference type="Pfam" id="PF20153"/>
    </source>
</evidence>
<feature type="transmembrane region" description="Helical" evidence="2">
    <location>
        <begin position="230"/>
        <end position="254"/>
    </location>
</feature>
<protein>
    <recommendedName>
        <fullName evidence="3">DUF6535 domain-containing protein</fullName>
    </recommendedName>
</protein>
<evidence type="ECO:0000256" key="2">
    <source>
        <dbReference type="SAM" id="Phobius"/>
    </source>
</evidence>
<dbReference type="OrthoDB" id="3219854at2759"/>
<keyword evidence="2" id="KW-0812">Transmembrane</keyword>
<keyword evidence="2" id="KW-1133">Transmembrane helix</keyword>
<accession>A0A165HQP5</accession>
<dbReference type="Pfam" id="PF20153">
    <property type="entry name" value="DUF6535"/>
    <property type="match status" value="1"/>
</dbReference>
<evidence type="ECO:0000256" key="1">
    <source>
        <dbReference type="SAM" id="MobiDB-lite"/>
    </source>
</evidence>
<dbReference type="STRING" id="1314781.A0A165HQP5"/>
<feature type="transmembrane region" description="Helical" evidence="2">
    <location>
        <begin position="102"/>
        <end position="122"/>
    </location>
</feature>
<feature type="domain" description="DUF6535" evidence="3">
    <location>
        <begin position="49"/>
        <end position="225"/>
    </location>
</feature>
<proteinExistence type="predicted"/>
<organism evidence="4 5">
    <name type="scientific">Exidia glandulosa HHB12029</name>
    <dbReference type="NCBI Taxonomy" id="1314781"/>
    <lineage>
        <taxon>Eukaryota</taxon>
        <taxon>Fungi</taxon>
        <taxon>Dikarya</taxon>
        <taxon>Basidiomycota</taxon>
        <taxon>Agaricomycotina</taxon>
        <taxon>Agaricomycetes</taxon>
        <taxon>Auriculariales</taxon>
        <taxon>Exidiaceae</taxon>
        <taxon>Exidia</taxon>
    </lineage>
</organism>
<sequence>DYERGQTEPAAPQPKEYKLPPEELDTDFKKEFPPDPVIGSEMDEGARVWKVYRKEANAHDNALLDGWSSTLDILLIFAGLFSAVATAFVIESYQLLQPDSAAYAAAALYILVSATNHSTGIVLPPPSDLQYASSLSRWINGLWFTSILLSLIVALLSILVKQWIGEYRARNLASARSPHEWARRREIYAQALMAWPVAELVSLLPVMLHLSLFLFFAGVVAFLWSLDTAIGVWIIVLGTSLSVFYVGCTLVPLWIPECPTSTPLVHQMRRGIRFVWLIILQACVAALPYLSKAQARLDIVPRFLTRSRRSSMASGTRQVSPLLPLTLAPDSAPYKPTFHFRLQSAIGKHIIARRWGETFLYLERRAVALDASALSWIMFQASDSDAVAVAYQALGAIHPSSSLARRLRNEQSSFVHLGFPRAVAQCSLSDVIRASRSHACMTPGPDDNVDFNPLQSSLDPIYGEISTVLRQSRYPDALVLSRAPPEIEAGSVMPSSFESSVIHALRSSTFTLSTLLQYLNFCNPDRFSYADLEIVLHAFAGLHSGWCLLRIGLQNETSPSACPASLCLADLLAQVFTHLCDELDKQNAARIIYRLLDSKLGLGSEPLLMSPFLMNFLASHTPERNHLGDVLRCLGRSADVVLQPHSASAHTFWRVYRTTLAAARPEMLAIRQTPDDLRWTFRSIVNVARRSPAAASVVLSGILSPGTSAGDPSIWSIVRSVGLDYVGIALAETLASALCAYLASPTSTDAERSLYPELFLTELEPAIMVSALNAAQRVPPLLRLPVSDVSASAVHLIQHCLELRTTWWDDVLEQARHTASDDERQRVLTLNDEVSRLGLCTDCHLWKWGVSGFVFAPQA</sequence>
<feature type="compositionally biased region" description="Basic and acidic residues" evidence="1">
    <location>
        <begin position="15"/>
        <end position="33"/>
    </location>
</feature>
<dbReference type="AlphaFoldDB" id="A0A165HQP5"/>
<reference evidence="4 5" key="1">
    <citation type="journal article" date="2016" name="Mol. Biol. Evol.">
        <title>Comparative Genomics of Early-Diverging Mushroom-Forming Fungi Provides Insights into the Origins of Lignocellulose Decay Capabilities.</title>
        <authorList>
            <person name="Nagy L.G."/>
            <person name="Riley R."/>
            <person name="Tritt A."/>
            <person name="Adam C."/>
            <person name="Daum C."/>
            <person name="Floudas D."/>
            <person name="Sun H."/>
            <person name="Yadav J.S."/>
            <person name="Pangilinan J."/>
            <person name="Larsson K.H."/>
            <person name="Matsuura K."/>
            <person name="Barry K."/>
            <person name="Labutti K."/>
            <person name="Kuo R."/>
            <person name="Ohm R.A."/>
            <person name="Bhattacharya S.S."/>
            <person name="Shirouzu T."/>
            <person name="Yoshinaga Y."/>
            <person name="Martin F.M."/>
            <person name="Grigoriev I.V."/>
            <person name="Hibbett D.S."/>
        </authorList>
    </citation>
    <scope>NUCLEOTIDE SEQUENCE [LARGE SCALE GENOMIC DNA]</scope>
    <source>
        <strain evidence="4 5">HHB12029</strain>
    </source>
</reference>
<gene>
    <name evidence="4" type="ORF">EXIGLDRAFT_718417</name>
</gene>
<feature type="non-terminal residue" evidence="4">
    <location>
        <position position="1"/>
    </location>
</feature>
<dbReference type="EMBL" id="KV426010">
    <property type="protein sequence ID" value="KZV92324.1"/>
    <property type="molecule type" value="Genomic_DNA"/>
</dbReference>
<keyword evidence="5" id="KW-1185">Reference proteome</keyword>
<feature type="transmembrane region" description="Helical" evidence="2">
    <location>
        <begin position="274"/>
        <end position="291"/>
    </location>
</feature>
<feature type="transmembrane region" description="Helical" evidence="2">
    <location>
        <begin position="73"/>
        <end position="90"/>
    </location>
</feature>
<feature type="region of interest" description="Disordered" evidence="1">
    <location>
        <begin position="1"/>
        <end position="36"/>
    </location>
</feature>
<dbReference type="InParanoid" id="A0A165HQP5"/>
<feature type="transmembrane region" description="Helical" evidence="2">
    <location>
        <begin position="142"/>
        <end position="160"/>
    </location>
</feature>
<name>A0A165HQP5_EXIGL</name>
<evidence type="ECO:0000313" key="4">
    <source>
        <dbReference type="EMBL" id="KZV92324.1"/>
    </source>
</evidence>
<dbReference type="Proteomes" id="UP000077266">
    <property type="component" value="Unassembled WGS sequence"/>
</dbReference>
<keyword evidence="2" id="KW-0472">Membrane</keyword>
<feature type="transmembrane region" description="Helical" evidence="2">
    <location>
        <begin position="200"/>
        <end position="224"/>
    </location>
</feature>
<evidence type="ECO:0000313" key="5">
    <source>
        <dbReference type="Proteomes" id="UP000077266"/>
    </source>
</evidence>
<dbReference type="InterPro" id="IPR045338">
    <property type="entry name" value="DUF6535"/>
</dbReference>